<evidence type="ECO:0000313" key="7">
    <source>
        <dbReference type="EMBL" id="RGS01740.1"/>
    </source>
</evidence>
<dbReference type="InterPro" id="IPR018060">
    <property type="entry name" value="HTH_AraC"/>
</dbReference>
<dbReference type="STRING" id="310297.BHV76_03320"/>
<dbReference type="AlphaFoldDB" id="A0A3E4W640"/>
<evidence type="ECO:0000313" key="8">
    <source>
        <dbReference type="EMBL" id="RHN00455.1"/>
    </source>
</evidence>
<dbReference type="EMBL" id="QSQT01000012">
    <property type="protein sequence ID" value="RGK56123.1"/>
    <property type="molecule type" value="Genomic_DNA"/>
</dbReference>
<dbReference type="Gene3D" id="1.10.10.60">
    <property type="entry name" value="Homeodomain-like"/>
    <property type="match status" value="1"/>
</dbReference>
<evidence type="ECO:0000256" key="2">
    <source>
        <dbReference type="ARBA" id="ARBA00023125"/>
    </source>
</evidence>
<evidence type="ECO:0000259" key="4">
    <source>
        <dbReference type="PROSITE" id="PS01124"/>
    </source>
</evidence>
<keyword evidence="1" id="KW-0805">Transcription regulation</keyword>
<evidence type="ECO:0000313" key="10">
    <source>
        <dbReference type="Proteomes" id="UP000260862"/>
    </source>
</evidence>
<dbReference type="SUPFAM" id="SSF46689">
    <property type="entry name" value="Homeodomain-like"/>
    <property type="match status" value="1"/>
</dbReference>
<evidence type="ECO:0000313" key="9">
    <source>
        <dbReference type="Proteomes" id="UP000260780"/>
    </source>
</evidence>
<protein>
    <submittedName>
        <fullName evidence="6">AraC family transcriptional regulator</fullName>
    </submittedName>
</protein>
<evidence type="ECO:0000313" key="6">
    <source>
        <dbReference type="EMBL" id="RGM37642.1"/>
    </source>
</evidence>
<feature type="domain" description="HTH araC/xylS-type" evidence="4">
    <location>
        <begin position="176"/>
        <end position="275"/>
    </location>
</feature>
<evidence type="ECO:0000256" key="1">
    <source>
        <dbReference type="ARBA" id="ARBA00023015"/>
    </source>
</evidence>
<reference evidence="9 10" key="1">
    <citation type="submission" date="2018-08" db="EMBL/GenBank/DDBJ databases">
        <title>A genome reference for cultivated species of the human gut microbiota.</title>
        <authorList>
            <person name="Zou Y."/>
            <person name="Xue W."/>
            <person name="Luo G."/>
        </authorList>
    </citation>
    <scope>NUCLEOTIDE SEQUENCE [LARGE SCALE GENOMIC DNA]</scope>
    <source>
        <strain evidence="7 12">AF24-16AC</strain>
        <strain evidence="8 11">AF31-28B-AC</strain>
        <strain evidence="6 9">OM08-14</strain>
        <strain evidence="5 10">TF10-3AC</strain>
    </source>
</reference>
<organism evidence="6 9">
    <name type="scientific">Phocaeicola plebeius</name>
    <dbReference type="NCBI Taxonomy" id="310297"/>
    <lineage>
        <taxon>Bacteria</taxon>
        <taxon>Pseudomonadati</taxon>
        <taxon>Bacteroidota</taxon>
        <taxon>Bacteroidia</taxon>
        <taxon>Bacteroidales</taxon>
        <taxon>Bacteroidaceae</taxon>
        <taxon>Phocaeicola</taxon>
    </lineage>
</organism>
<dbReference type="RefSeq" id="WP_117672342.1">
    <property type="nucleotide sequence ID" value="NZ_CABOGR010000012.1"/>
</dbReference>
<dbReference type="EMBL" id="QRUY01000066">
    <property type="protein sequence ID" value="RGS01740.1"/>
    <property type="molecule type" value="Genomic_DNA"/>
</dbReference>
<evidence type="ECO:0000313" key="5">
    <source>
        <dbReference type="EMBL" id="RGK56123.1"/>
    </source>
</evidence>
<dbReference type="GO" id="GO:0043565">
    <property type="term" value="F:sequence-specific DNA binding"/>
    <property type="evidence" value="ECO:0007669"/>
    <property type="project" value="InterPro"/>
</dbReference>
<proteinExistence type="predicted"/>
<dbReference type="Proteomes" id="UP000260862">
    <property type="component" value="Unassembled WGS sequence"/>
</dbReference>
<dbReference type="PANTHER" id="PTHR43280:SF32">
    <property type="entry name" value="TRANSCRIPTIONAL REGULATORY PROTEIN"/>
    <property type="match status" value="1"/>
</dbReference>
<dbReference type="Proteomes" id="UP000285750">
    <property type="component" value="Unassembled WGS sequence"/>
</dbReference>
<keyword evidence="2" id="KW-0238">DNA-binding</keyword>
<dbReference type="SMART" id="SM00342">
    <property type="entry name" value="HTH_ARAC"/>
    <property type="match status" value="1"/>
</dbReference>
<keyword evidence="10" id="KW-1185">Reference proteome</keyword>
<accession>A0A3E4W640</accession>
<evidence type="ECO:0000256" key="3">
    <source>
        <dbReference type="ARBA" id="ARBA00023163"/>
    </source>
</evidence>
<keyword evidence="3" id="KW-0804">Transcription</keyword>
<evidence type="ECO:0000313" key="12">
    <source>
        <dbReference type="Proteomes" id="UP000285750"/>
    </source>
</evidence>
<dbReference type="EMBL" id="QSTF01000032">
    <property type="protein sequence ID" value="RGM37642.1"/>
    <property type="molecule type" value="Genomic_DNA"/>
</dbReference>
<dbReference type="PANTHER" id="PTHR43280">
    <property type="entry name" value="ARAC-FAMILY TRANSCRIPTIONAL REGULATOR"/>
    <property type="match status" value="1"/>
</dbReference>
<comment type="caution">
    <text evidence="6">The sequence shown here is derived from an EMBL/GenBank/DDBJ whole genome shotgun (WGS) entry which is preliminary data.</text>
</comment>
<gene>
    <name evidence="7" type="ORF">DWY14_16900</name>
    <name evidence="8" type="ORF">DWZ34_01845</name>
    <name evidence="6" type="ORF">DXC17_11350</name>
    <name evidence="5" type="ORF">DXD04_07705</name>
</gene>
<dbReference type="Proteomes" id="UP000285109">
    <property type="component" value="Unassembled WGS sequence"/>
</dbReference>
<name>A0A3E4W640_9BACT</name>
<dbReference type="Pfam" id="PF12833">
    <property type="entry name" value="HTH_18"/>
    <property type="match status" value="1"/>
</dbReference>
<dbReference type="EMBL" id="QRQK01000002">
    <property type="protein sequence ID" value="RHN00455.1"/>
    <property type="molecule type" value="Genomic_DNA"/>
</dbReference>
<dbReference type="PROSITE" id="PS01124">
    <property type="entry name" value="HTH_ARAC_FAMILY_2"/>
    <property type="match status" value="1"/>
</dbReference>
<evidence type="ECO:0000313" key="11">
    <source>
        <dbReference type="Proteomes" id="UP000285109"/>
    </source>
</evidence>
<sequence>MDISLLSSLTAIHYDEGNLAFLKASLLHFDCGIQLQCTSGEGILSTGAQQFHLHKMSELIFWEGSIMQLIEASDDFHVRFLLYPKKLFLQAAISLDTTYFNYMREFPQYNHEEESWKNISLWMNMGQLLFTQPPSAFSERLELNFLQGMLMWIFSSIPDTYVSVAESYTRKQLLFHKFMHLIHEHAAQMHQVSFYAGQLCISPRYLHEITETYSNGKTPKALIDEQLTAELKVLLNNPALSIAEIASLCQFPDSSYLSRFFKKNTGISPKEYRTQKQP</sequence>
<dbReference type="GO" id="GO:0003700">
    <property type="term" value="F:DNA-binding transcription factor activity"/>
    <property type="evidence" value="ECO:0007669"/>
    <property type="project" value="InterPro"/>
</dbReference>
<dbReference type="InterPro" id="IPR009057">
    <property type="entry name" value="Homeodomain-like_sf"/>
</dbReference>
<dbReference type="Proteomes" id="UP000260780">
    <property type="component" value="Unassembled WGS sequence"/>
</dbReference>